<organism evidence="13 14">
    <name type="scientific">Gehongia tenuis</name>
    <dbReference type="NCBI Taxonomy" id="2763655"/>
    <lineage>
        <taxon>Bacteria</taxon>
        <taxon>Bacillati</taxon>
        <taxon>Bacillota</taxon>
        <taxon>Clostridia</taxon>
        <taxon>Christensenellales</taxon>
        <taxon>Christensenellaceae</taxon>
        <taxon>Gehongia</taxon>
    </lineage>
</organism>
<dbReference type="GO" id="GO:0000287">
    <property type="term" value="F:magnesium ion binding"/>
    <property type="evidence" value="ECO:0007669"/>
    <property type="project" value="UniProtKB-UniRule"/>
</dbReference>
<comment type="catalytic activity">
    <reaction evidence="7 9 10">
        <text>2-(2-carboxy-4-methylthiazol-5-yl)ethyl phosphate + 4-amino-2-methyl-5-(diphosphooxymethyl)pyrimidine + 2 H(+) = thiamine phosphate + CO2 + diphosphate</text>
        <dbReference type="Rhea" id="RHEA:47848"/>
        <dbReference type="ChEBI" id="CHEBI:15378"/>
        <dbReference type="ChEBI" id="CHEBI:16526"/>
        <dbReference type="ChEBI" id="CHEBI:33019"/>
        <dbReference type="ChEBI" id="CHEBI:37575"/>
        <dbReference type="ChEBI" id="CHEBI:57841"/>
        <dbReference type="ChEBI" id="CHEBI:62890"/>
        <dbReference type="EC" id="2.5.1.3"/>
    </reaction>
</comment>
<comment type="catalytic activity">
    <reaction evidence="8 9 10">
        <text>2-[(2R,5Z)-2-carboxy-4-methylthiazol-5(2H)-ylidene]ethyl phosphate + 4-amino-2-methyl-5-(diphosphooxymethyl)pyrimidine + 2 H(+) = thiamine phosphate + CO2 + diphosphate</text>
        <dbReference type="Rhea" id="RHEA:47844"/>
        <dbReference type="ChEBI" id="CHEBI:15378"/>
        <dbReference type="ChEBI" id="CHEBI:16526"/>
        <dbReference type="ChEBI" id="CHEBI:33019"/>
        <dbReference type="ChEBI" id="CHEBI:37575"/>
        <dbReference type="ChEBI" id="CHEBI:57841"/>
        <dbReference type="ChEBI" id="CHEBI:62899"/>
        <dbReference type="EC" id="2.5.1.3"/>
    </reaction>
</comment>
<keyword evidence="4 9" id="KW-0460">Magnesium</keyword>
<evidence type="ECO:0000256" key="1">
    <source>
        <dbReference type="ARBA" id="ARBA00005165"/>
    </source>
</evidence>
<comment type="pathway">
    <text evidence="1 9 11">Cofactor biosynthesis; thiamine diphosphate biosynthesis; thiamine phosphate from 4-amino-2-methyl-5-diphosphomethylpyrimidine and 4-methyl-5-(2-phosphoethyl)-thiazole: step 1/1.</text>
</comment>
<evidence type="ECO:0000256" key="11">
    <source>
        <dbReference type="RuleBase" id="RU004253"/>
    </source>
</evidence>
<dbReference type="PANTHER" id="PTHR20857">
    <property type="entry name" value="THIAMINE-PHOSPHATE PYROPHOSPHORYLASE"/>
    <property type="match status" value="1"/>
</dbReference>
<dbReference type="Pfam" id="PF02581">
    <property type="entry name" value="TMP-TENI"/>
    <property type="match status" value="1"/>
</dbReference>
<feature type="binding site" evidence="9">
    <location>
        <position position="71"/>
    </location>
    <ligand>
        <name>4-amino-2-methyl-5-(diphosphooxymethyl)pyrimidine</name>
        <dbReference type="ChEBI" id="CHEBI:57841"/>
    </ligand>
</feature>
<dbReference type="HAMAP" id="MF_00097">
    <property type="entry name" value="TMP_synthase"/>
    <property type="match status" value="1"/>
</dbReference>
<keyword evidence="5 9" id="KW-0784">Thiamine biosynthesis</keyword>
<comment type="catalytic activity">
    <reaction evidence="6 9 10">
        <text>4-methyl-5-(2-phosphooxyethyl)-thiazole + 4-amino-2-methyl-5-(diphosphooxymethyl)pyrimidine + H(+) = thiamine phosphate + diphosphate</text>
        <dbReference type="Rhea" id="RHEA:22328"/>
        <dbReference type="ChEBI" id="CHEBI:15378"/>
        <dbReference type="ChEBI" id="CHEBI:33019"/>
        <dbReference type="ChEBI" id="CHEBI:37575"/>
        <dbReference type="ChEBI" id="CHEBI:57841"/>
        <dbReference type="ChEBI" id="CHEBI:58296"/>
        <dbReference type="EC" id="2.5.1.3"/>
    </reaction>
</comment>
<evidence type="ECO:0000256" key="2">
    <source>
        <dbReference type="ARBA" id="ARBA00022679"/>
    </source>
</evidence>
<feature type="binding site" evidence="9">
    <location>
        <begin position="136"/>
        <end position="138"/>
    </location>
    <ligand>
        <name>2-[(2R,5Z)-2-carboxy-4-methylthiazol-5(2H)-ylidene]ethyl phosphate</name>
        <dbReference type="ChEBI" id="CHEBI:62899"/>
    </ligand>
</feature>
<comment type="similarity">
    <text evidence="9 10">Belongs to the thiamine-phosphate synthase family.</text>
</comment>
<evidence type="ECO:0000256" key="10">
    <source>
        <dbReference type="RuleBase" id="RU003826"/>
    </source>
</evidence>
<feature type="binding site" evidence="9">
    <location>
        <position position="139"/>
    </location>
    <ligand>
        <name>4-amino-2-methyl-5-(diphosphooxymethyl)pyrimidine</name>
        <dbReference type="ChEBI" id="CHEBI:57841"/>
    </ligand>
</feature>
<comment type="cofactor">
    <cofactor evidence="9">
        <name>Mg(2+)</name>
        <dbReference type="ChEBI" id="CHEBI:18420"/>
    </cofactor>
    <text evidence="9">Binds 1 Mg(2+) ion per subunit.</text>
</comment>
<protein>
    <recommendedName>
        <fullName evidence="9">Thiamine-phosphate synthase</fullName>
        <shortName evidence="9">TP synthase</shortName>
        <shortName evidence="9">TPS</shortName>
        <ecNumber evidence="9">2.5.1.3</ecNumber>
    </recommendedName>
    <alternativeName>
        <fullName evidence="9">Thiamine-phosphate pyrophosphorylase</fullName>
        <shortName evidence="9">TMP pyrophosphorylase</shortName>
        <shortName evidence="9">TMP-PPase</shortName>
    </alternativeName>
</protein>
<dbReference type="AlphaFoldDB" id="A0A926HQ30"/>
<feature type="binding site" evidence="9">
    <location>
        <begin position="188"/>
        <end position="189"/>
    </location>
    <ligand>
        <name>2-[(2R,5Z)-2-carboxy-4-methylthiazol-5(2H)-ylidene]ethyl phosphate</name>
        <dbReference type="ChEBI" id="CHEBI:62899"/>
    </ligand>
</feature>
<gene>
    <name evidence="9 13" type="primary">thiE</name>
    <name evidence="13" type="ORF">H8696_05600</name>
</gene>
<dbReference type="PANTHER" id="PTHR20857:SF15">
    <property type="entry name" value="THIAMINE-PHOSPHATE SYNTHASE"/>
    <property type="match status" value="1"/>
</dbReference>
<sequence length="211" mass="22477">MRIPYNYALYLVTDSELCPRENLFSQVERALQGGVTMVQLREKDLGSLAFYQTALKMKSLTDRYHVPLIINDRLDIALAVDAAGVHVGQSDLPAAVVRRLMGPEKLVGVSASTVAEAVIAYNDGADYLGVGAVFPTSTKKDAVNIKDSIAMLTAIHAAVPIPMVGIGGISEKNIDKLYGTDIDGVAVVSALMCAKDPRAAAERLLACTNSL</sequence>
<reference evidence="13" key="1">
    <citation type="submission" date="2020-08" db="EMBL/GenBank/DDBJ databases">
        <title>Genome public.</title>
        <authorList>
            <person name="Liu C."/>
            <person name="Sun Q."/>
        </authorList>
    </citation>
    <scope>NUCLEOTIDE SEQUENCE</scope>
    <source>
        <strain evidence="13">NSJ-53</strain>
    </source>
</reference>
<comment type="function">
    <text evidence="9">Condenses 4-methyl-5-(beta-hydroxyethyl)thiazole monophosphate (THZ-P) and 2-methyl-4-amino-5-hydroxymethyl pyrimidine pyrophosphate (HMP-PP) to form thiamine monophosphate (TMP).</text>
</comment>
<feature type="binding site" evidence="9">
    <location>
        <position position="91"/>
    </location>
    <ligand>
        <name>Mg(2+)</name>
        <dbReference type="ChEBI" id="CHEBI:18420"/>
    </ligand>
</feature>
<dbReference type="CDD" id="cd00564">
    <property type="entry name" value="TMP_TenI"/>
    <property type="match status" value="1"/>
</dbReference>
<keyword evidence="14" id="KW-1185">Reference proteome</keyword>
<evidence type="ECO:0000313" key="14">
    <source>
        <dbReference type="Proteomes" id="UP000623172"/>
    </source>
</evidence>
<feature type="binding site" evidence="9">
    <location>
        <begin position="39"/>
        <end position="43"/>
    </location>
    <ligand>
        <name>4-amino-2-methyl-5-(diphosphooxymethyl)pyrimidine</name>
        <dbReference type="ChEBI" id="CHEBI:57841"/>
    </ligand>
</feature>
<dbReference type="Gene3D" id="3.20.20.70">
    <property type="entry name" value="Aldolase class I"/>
    <property type="match status" value="1"/>
</dbReference>
<dbReference type="FunFam" id="3.20.20.70:FF:000096">
    <property type="entry name" value="Thiamine-phosphate synthase"/>
    <property type="match status" value="1"/>
</dbReference>
<accession>A0A926HQ30</accession>
<dbReference type="EC" id="2.5.1.3" evidence="9"/>
<feature type="binding site" evidence="9">
    <location>
        <position position="168"/>
    </location>
    <ligand>
        <name>2-[(2R,5Z)-2-carboxy-4-methylthiazol-5(2H)-ylidene]ethyl phosphate</name>
        <dbReference type="ChEBI" id="CHEBI:62899"/>
    </ligand>
</feature>
<evidence type="ECO:0000256" key="7">
    <source>
        <dbReference type="ARBA" id="ARBA00047851"/>
    </source>
</evidence>
<dbReference type="InterPro" id="IPR013785">
    <property type="entry name" value="Aldolase_TIM"/>
</dbReference>
<evidence type="ECO:0000256" key="5">
    <source>
        <dbReference type="ARBA" id="ARBA00022977"/>
    </source>
</evidence>
<dbReference type="NCBIfam" id="TIGR00693">
    <property type="entry name" value="thiE"/>
    <property type="match status" value="1"/>
</dbReference>
<dbReference type="GO" id="GO:0009229">
    <property type="term" value="P:thiamine diphosphate biosynthetic process"/>
    <property type="evidence" value="ECO:0007669"/>
    <property type="project" value="UniProtKB-UniRule"/>
</dbReference>
<dbReference type="RefSeq" id="WP_249315778.1">
    <property type="nucleotide sequence ID" value="NZ_JACRSR010000001.1"/>
</dbReference>
<dbReference type="GO" id="GO:0004789">
    <property type="term" value="F:thiamine-phosphate diphosphorylase activity"/>
    <property type="evidence" value="ECO:0007669"/>
    <property type="project" value="UniProtKB-UniRule"/>
</dbReference>
<dbReference type="GO" id="GO:0005737">
    <property type="term" value="C:cytoplasm"/>
    <property type="evidence" value="ECO:0007669"/>
    <property type="project" value="TreeGrafter"/>
</dbReference>
<evidence type="ECO:0000256" key="4">
    <source>
        <dbReference type="ARBA" id="ARBA00022842"/>
    </source>
</evidence>
<feature type="domain" description="Thiamine phosphate synthase/TenI" evidence="12">
    <location>
        <begin position="9"/>
        <end position="191"/>
    </location>
</feature>
<keyword evidence="2 9" id="KW-0808">Transferase</keyword>
<feature type="binding site" evidence="9">
    <location>
        <position position="72"/>
    </location>
    <ligand>
        <name>Mg(2+)</name>
        <dbReference type="ChEBI" id="CHEBI:18420"/>
    </ligand>
</feature>
<evidence type="ECO:0000256" key="3">
    <source>
        <dbReference type="ARBA" id="ARBA00022723"/>
    </source>
</evidence>
<evidence type="ECO:0000259" key="12">
    <source>
        <dbReference type="Pfam" id="PF02581"/>
    </source>
</evidence>
<evidence type="ECO:0000313" key="13">
    <source>
        <dbReference type="EMBL" id="MBC8531320.1"/>
    </source>
</evidence>
<evidence type="ECO:0000256" key="6">
    <source>
        <dbReference type="ARBA" id="ARBA00047334"/>
    </source>
</evidence>
<dbReference type="EMBL" id="JACRSR010000001">
    <property type="protein sequence ID" value="MBC8531320.1"/>
    <property type="molecule type" value="Genomic_DNA"/>
</dbReference>
<keyword evidence="3 9" id="KW-0479">Metal-binding</keyword>
<dbReference type="InterPro" id="IPR034291">
    <property type="entry name" value="TMP_synthase"/>
</dbReference>
<dbReference type="Proteomes" id="UP000623172">
    <property type="component" value="Unassembled WGS sequence"/>
</dbReference>
<dbReference type="InterPro" id="IPR022998">
    <property type="entry name" value="ThiamineP_synth_TenI"/>
</dbReference>
<dbReference type="InterPro" id="IPR036206">
    <property type="entry name" value="ThiamineP_synth_sf"/>
</dbReference>
<comment type="caution">
    <text evidence="13">The sequence shown here is derived from an EMBL/GenBank/DDBJ whole genome shotgun (WGS) entry which is preliminary data.</text>
</comment>
<dbReference type="GO" id="GO:0009228">
    <property type="term" value="P:thiamine biosynthetic process"/>
    <property type="evidence" value="ECO:0007669"/>
    <property type="project" value="UniProtKB-KW"/>
</dbReference>
<evidence type="ECO:0000256" key="8">
    <source>
        <dbReference type="ARBA" id="ARBA00047883"/>
    </source>
</evidence>
<dbReference type="SUPFAM" id="SSF51391">
    <property type="entry name" value="Thiamin phosphate synthase"/>
    <property type="match status" value="1"/>
</dbReference>
<name>A0A926HQ30_9FIRM</name>
<evidence type="ECO:0000256" key="9">
    <source>
        <dbReference type="HAMAP-Rule" id="MF_00097"/>
    </source>
</evidence>
<feature type="binding site" evidence="9">
    <location>
        <position position="110"/>
    </location>
    <ligand>
        <name>4-amino-2-methyl-5-(diphosphooxymethyl)pyrimidine</name>
        <dbReference type="ChEBI" id="CHEBI:57841"/>
    </ligand>
</feature>
<proteinExistence type="inferred from homology"/>